<feature type="transmembrane region" description="Helical" evidence="1">
    <location>
        <begin position="47"/>
        <end position="71"/>
    </location>
</feature>
<dbReference type="Proteomes" id="UP001623290">
    <property type="component" value="Plasmid unnamed2"/>
</dbReference>
<evidence type="ECO:0000313" key="2">
    <source>
        <dbReference type="EMBL" id="WRY35796.1"/>
    </source>
</evidence>
<keyword evidence="1" id="KW-1133">Transmembrane helix</keyword>
<keyword evidence="3" id="KW-1185">Reference proteome</keyword>
<evidence type="ECO:0000313" key="3">
    <source>
        <dbReference type="Proteomes" id="UP001623290"/>
    </source>
</evidence>
<name>A0ABZ1E449_9RHOB</name>
<evidence type="ECO:0000256" key="1">
    <source>
        <dbReference type="SAM" id="Phobius"/>
    </source>
</evidence>
<keyword evidence="2" id="KW-0614">Plasmid</keyword>
<keyword evidence="1" id="KW-0812">Transmembrane</keyword>
<dbReference type="RefSeq" id="WP_330629541.1">
    <property type="nucleotide sequence ID" value="NZ_CP135445.1"/>
</dbReference>
<proteinExistence type="predicted"/>
<sequence length="72" mass="7563">MEDVLGRDVALNKPVATSASDAQGLCLGGAGTTRRAKLSGYKIGSGWWILPAALLGLMLWIALGWAVVSLFF</sequence>
<dbReference type="EMBL" id="CP135445">
    <property type="protein sequence ID" value="WRY35796.1"/>
    <property type="molecule type" value="Genomic_DNA"/>
</dbReference>
<geneLocation type="plasmid" evidence="2 3">
    <name>unnamed2</name>
</geneLocation>
<gene>
    <name evidence="2" type="ORF">RPE78_16370</name>
</gene>
<protein>
    <submittedName>
        <fullName evidence="2">Uncharacterized protein</fullName>
    </submittedName>
</protein>
<organism evidence="2 3">
    <name type="scientific">Thioclava litoralis</name>
    <dbReference type="NCBI Taxonomy" id="3076557"/>
    <lineage>
        <taxon>Bacteria</taxon>
        <taxon>Pseudomonadati</taxon>
        <taxon>Pseudomonadota</taxon>
        <taxon>Alphaproteobacteria</taxon>
        <taxon>Rhodobacterales</taxon>
        <taxon>Paracoccaceae</taxon>
        <taxon>Thioclava</taxon>
    </lineage>
</organism>
<reference evidence="2 3" key="1">
    <citation type="submission" date="2023-09" db="EMBL/GenBank/DDBJ databases">
        <title>Thioclava shenzhenensis sp. nov., a multidrug resistant bacteria-antagonizing species isolated from coastal seawater.</title>
        <authorList>
            <person name="Long M."/>
        </authorList>
    </citation>
    <scope>NUCLEOTIDE SEQUENCE [LARGE SCALE GENOMIC DNA]</scope>
    <source>
        <strain evidence="2 3">FTW29</strain>
        <plasmid evidence="2 3">unnamed2</plasmid>
    </source>
</reference>
<keyword evidence="1" id="KW-0472">Membrane</keyword>
<accession>A0ABZ1E449</accession>